<dbReference type="InterPro" id="IPR012334">
    <property type="entry name" value="Pectin_lyas_fold"/>
</dbReference>
<dbReference type="InterPro" id="IPR011050">
    <property type="entry name" value="Pectin_lyase_fold/virulence"/>
</dbReference>
<evidence type="ECO:0000259" key="2">
    <source>
        <dbReference type="Pfam" id="PF12708"/>
    </source>
</evidence>
<accession>A0ABS2KFG4</accession>
<evidence type="ECO:0000313" key="4">
    <source>
        <dbReference type="Proteomes" id="UP001430193"/>
    </source>
</evidence>
<evidence type="ECO:0000313" key="3">
    <source>
        <dbReference type="EMBL" id="MBM7129894.1"/>
    </source>
</evidence>
<dbReference type="SUPFAM" id="SSF51126">
    <property type="entry name" value="Pectin lyase-like"/>
    <property type="match status" value="1"/>
</dbReference>
<dbReference type="EMBL" id="JADIKF010000038">
    <property type="protein sequence ID" value="MBM7129894.1"/>
    <property type="molecule type" value="Genomic_DNA"/>
</dbReference>
<reference evidence="3" key="1">
    <citation type="submission" date="2020-10" db="EMBL/GenBank/DDBJ databases">
        <title>Phylogeny of dyella-like bacteria.</title>
        <authorList>
            <person name="Fu J."/>
        </authorList>
    </citation>
    <scope>NUCLEOTIDE SEQUENCE</scope>
    <source>
        <strain evidence="3">DHON07</strain>
    </source>
</reference>
<feature type="domain" description="Rhamnogalacturonase A/B/Epimerase-like pectate lyase" evidence="2">
    <location>
        <begin position="40"/>
        <end position="244"/>
    </location>
</feature>
<sequence length="396" mass="40813">MERRKFIGTLPLSIGGALAVGVSNSNAQSAPAPAPAPPMWTNVKTFGATGDGVTDDTLAIQAAISSLEKDSTSRGGVVYFPAGQYVCSATLAFTSYSPDGASGNALHNIIVRGDGPVCTTLNFSTASSGTNGITFNAGAHFGIEDIEISQAPGNGIVIGMGNDTNTTGSFCLLFAISNVRVQQSGGSGLVFTNAFMGTISDCWATTSAGAGYLFNGFHTSINATRSYASENTGIGWSLNGLTYSSFTACGSDYNLWGYALSNIIGVSFNSCGAEHNQREGWYLFTDSSTVTGLPTDSQDIHGLIFISCATYSNSMAGTNSYGSHLAANTQNYRPIEFKMIGNTSSCAIGSNISMVLNASGTPPVPGGPITALDELSYFNGSWATSGVVNRSPPASS</sequence>
<dbReference type="Proteomes" id="UP001430193">
    <property type="component" value="Unassembled WGS sequence"/>
</dbReference>
<keyword evidence="1" id="KW-0732">Signal</keyword>
<dbReference type="RefSeq" id="WP_204631489.1">
    <property type="nucleotide sequence ID" value="NZ_BSOC01000003.1"/>
</dbReference>
<dbReference type="Pfam" id="PF12708">
    <property type="entry name" value="Pect-lyase_RHGA_epim"/>
    <property type="match status" value="1"/>
</dbReference>
<organism evidence="3 4">
    <name type="scientific">Dyella mobilis</name>
    <dbReference type="NCBI Taxonomy" id="1849582"/>
    <lineage>
        <taxon>Bacteria</taxon>
        <taxon>Pseudomonadati</taxon>
        <taxon>Pseudomonadota</taxon>
        <taxon>Gammaproteobacteria</taxon>
        <taxon>Lysobacterales</taxon>
        <taxon>Rhodanobacteraceae</taxon>
        <taxon>Dyella</taxon>
    </lineage>
</organism>
<keyword evidence="4" id="KW-1185">Reference proteome</keyword>
<name>A0ABS2KFG4_9GAMM</name>
<feature type="signal peptide" evidence="1">
    <location>
        <begin position="1"/>
        <end position="27"/>
    </location>
</feature>
<evidence type="ECO:0000256" key="1">
    <source>
        <dbReference type="SAM" id="SignalP"/>
    </source>
</evidence>
<gene>
    <name evidence="3" type="ORF">ISS99_10175</name>
</gene>
<dbReference type="InterPro" id="IPR024535">
    <property type="entry name" value="RHGA/B-epi-like_pectate_lyase"/>
</dbReference>
<feature type="chain" id="PRO_5047132299" description="Rhamnogalacturonase A/B/Epimerase-like pectate lyase domain-containing protein" evidence="1">
    <location>
        <begin position="28"/>
        <end position="396"/>
    </location>
</feature>
<comment type="caution">
    <text evidence="3">The sequence shown here is derived from an EMBL/GenBank/DDBJ whole genome shotgun (WGS) entry which is preliminary data.</text>
</comment>
<dbReference type="Gene3D" id="2.160.20.10">
    <property type="entry name" value="Single-stranded right-handed beta-helix, Pectin lyase-like"/>
    <property type="match status" value="1"/>
</dbReference>
<proteinExistence type="predicted"/>
<protein>
    <recommendedName>
        <fullName evidence="2">Rhamnogalacturonase A/B/Epimerase-like pectate lyase domain-containing protein</fullName>
    </recommendedName>
</protein>